<dbReference type="EMBL" id="JACSOD020000503">
    <property type="protein sequence ID" value="MBM6500443.1"/>
    <property type="molecule type" value="Genomic_DNA"/>
</dbReference>
<name>A0ABS2CZP8_9FLAO</name>
<feature type="transmembrane region" description="Helical" evidence="1">
    <location>
        <begin position="478"/>
        <end position="500"/>
    </location>
</feature>
<dbReference type="RefSeq" id="WP_187656474.1">
    <property type="nucleotide sequence ID" value="NZ_JACSOD020000503.1"/>
</dbReference>
<feature type="domain" description="Peptidase M1 membrane alanine aminopeptidase" evidence="2">
    <location>
        <begin position="866"/>
        <end position="1073"/>
    </location>
</feature>
<dbReference type="Pfam" id="PF01433">
    <property type="entry name" value="Peptidase_M1"/>
    <property type="match status" value="1"/>
</dbReference>
<gene>
    <name evidence="3" type="ORF">H9X54_014200</name>
</gene>
<accession>A0ABS2CZP8</accession>
<evidence type="ECO:0000256" key="1">
    <source>
        <dbReference type="SAM" id="Phobius"/>
    </source>
</evidence>
<feature type="transmembrane region" description="Helical" evidence="1">
    <location>
        <begin position="105"/>
        <end position="131"/>
    </location>
</feature>
<keyword evidence="1" id="KW-0812">Transmembrane</keyword>
<reference evidence="3 4" key="1">
    <citation type="submission" date="2021-02" db="EMBL/GenBank/DDBJ databases">
        <authorList>
            <person name="Jung H.S."/>
            <person name="Chun B.H."/>
            <person name="Jeon C.O."/>
        </authorList>
    </citation>
    <scope>NUCLEOTIDE SEQUENCE [LARGE SCALE GENOMIC DNA]</scope>
    <source>
        <strain evidence="3 4">LMG 25203</strain>
    </source>
</reference>
<organism evidence="3 4">
    <name type="scientific">Flavobacterium macrobrachii</name>
    <dbReference type="NCBI Taxonomy" id="591204"/>
    <lineage>
        <taxon>Bacteria</taxon>
        <taxon>Pseudomonadati</taxon>
        <taxon>Bacteroidota</taxon>
        <taxon>Flavobacteriia</taxon>
        <taxon>Flavobacteriales</taxon>
        <taxon>Flavobacteriaceae</taxon>
        <taxon>Flavobacterium</taxon>
    </lineage>
</organism>
<comment type="caution">
    <text evidence="3">The sequence shown here is derived from an EMBL/GenBank/DDBJ whole genome shotgun (WGS) entry which is preliminary data.</text>
</comment>
<sequence>MFSTIFSFEFKRWFRNLSFYIYFAVLFLFSFFIMAGAVGYFDSFTVTTSSNTIANSPLAINGMIAGMSQLVYFIVPTIIGATVYRDFKYNMHTVLFSYPFNKLSYLLSKFLSGLTITIIITFSVGLGFLFATVLPFANQDILGPINLWSYFQAYIIFVVPNIIFAGVIIFALVTLTRNVYIGFIFVIVLFLIQALISNLTNNMENLYAAALIEPFGGDALNYVTKYWTNEEQNTLDLPFADVIVYNRLIWLGVSALIFVGLYFAFSFSHSPITLGKKKKAERVVKNNFGSIVKIDLPKVKYDYSFLQNLKTSWNLSDFEFKSITKNWVFISVMAILMLFIIISGFTLGQELFGTLTYPVTWKVIQAIGGNIDFFSKILIYLFAGVLLQQSATSRMNLLVDSTPIPNWSLLLSKFLALVKMTLLIMVIGIISCVLVQIYHGFYDFDFAQYIKEFFGFRLIISIILIFFALFIQSLFKNYLAGFFTILVILIAWNSLGFIGIEQPYFFFNSGSDYSYSDMNGFGNINNFIAYKIYWMLFGFVLFGLTLLFWRRGILSGIKERMRNVSARFKAPIAIPVIASLLGFLFLGYSFYRENTKKEVYYSSQEREVQSADFEKKYKKFEHYPQPRIVDVNVAMEIFPKERNYKATVKYIMVNKTNKPIDSLFINYGKNLKEIKFEASNKLVSNDTVMDFDIYKLDKPLQPKDTLKVSFIVQNEENSFLKDRSPVIENGTFLNNGIFPSFGYPESVELFDNDVRKKYNLKPKERMPLPTDSIARQNTYISNEADWITFETIVSTSDDQTAIAPGYLQKQWKKDGRNYFHYKMDRPMLNFYAFNSGRYEVKRDKWNDVNLEIYYHKNHTYNLDRMMDAMKKSLAYYSENFSPYQHKQARIIEFPNMMGTFAQSFANTIPFSEAIGFIAKVDEENPDAVDYPFSVVSHEIAHQWWAHQVIGANVQGATLLSESLSEYSSLKVLEHQYGKPQMRRFLKDALDNYLQGRTFEWKEEKPLMYNENQQYIHYNKGSLVLYALSDYIGEKNMNNALKKYVQKVAFQEAPYTNSIELVNELRAATPDSLKYIINDMFETITLYDNKVTKATSKKLPNGKYEVTIEFDVSKYKANKDGKRIFADRNGKTLKATKKGKKYATESYPLNDYIEIGVFTEETIKGKKRDKELHLKKVKITGIENKVKVIVNEKPLEAGVDPYNKLIDTQSDDNRMKM</sequence>
<feature type="transmembrane region" description="Helical" evidence="1">
    <location>
        <begin position="528"/>
        <end position="549"/>
    </location>
</feature>
<feature type="transmembrane region" description="Helical" evidence="1">
    <location>
        <begin position="367"/>
        <end position="387"/>
    </location>
</feature>
<dbReference type="SUPFAM" id="SSF55486">
    <property type="entry name" value="Metalloproteases ('zincins'), catalytic domain"/>
    <property type="match status" value="1"/>
</dbReference>
<keyword evidence="1" id="KW-1133">Transmembrane helix</keyword>
<feature type="transmembrane region" description="Helical" evidence="1">
    <location>
        <begin position="327"/>
        <end position="347"/>
    </location>
</feature>
<feature type="transmembrane region" description="Helical" evidence="1">
    <location>
        <begin position="179"/>
        <end position="196"/>
    </location>
</feature>
<dbReference type="InterPro" id="IPR014782">
    <property type="entry name" value="Peptidase_M1_dom"/>
</dbReference>
<feature type="transmembrane region" description="Helical" evidence="1">
    <location>
        <begin position="248"/>
        <end position="268"/>
    </location>
</feature>
<evidence type="ECO:0000313" key="3">
    <source>
        <dbReference type="EMBL" id="MBM6500443.1"/>
    </source>
</evidence>
<feature type="transmembrane region" description="Helical" evidence="1">
    <location>
        <begin position="151"/>
        <end position="172"/>
    </location>
</feature>
<feature type="transmembrane region" description="Helical" evidence="1">
    <location>
        <begin position="570"/>
        <end position="591"/>
    </location>
</feature>
<protein>
    <recommendedName>
        <fullName evidence="2">Peptidase M1 membrane alanine aminopeptidase domain-containing protein</fullName>
    </recommendedName>
</protein>
<feature type="transmembrane region" description="Helical" evidence="1">
    <location>
        <begin position="453"/>
        <end position="471"/>
    </location>
</feature>
<dbReference type="Proteomes" id="UP000759529">
    <property type="component" value="Unassembled WGS sequence"/>
</dbReference>
<feature type="transmembrane region" description="Helical" evidence="1">
    <location>
        <begin position="20"/>
        <end position="40"/>
    </location>
</feature>
<feature type="transmembrane region" description="Helical" evidence="1">
    <location>
        <begin position="60"/>
        <end position="84"/>
    </location>
</feature>
<evidence type="ECO:0000259" key="2">
    <source>
        <dbReference type="Pfam" id="PF01433"/>
    </source>
</evidence>
<keyword evidence="4" id="KW-1185">Reference proteome</keyword>
<dbReference type="Gene3D" id="1.10.390.10">
    <property type="entry name" value="Neutral Protease Domain 2"/>
    <property type="match status" value="1"/>
</dbReference>
<evidence type="ECO:0000313" key="4">
    <source>
        <dbReference type="Proteomes" id="UP000759529"/>
    </source>
</evidence>
<feature type="transmembrane region" description="Helical" evidence="1">
    <location>
        <begin position="422"/>
        <end position="441"/>
    </location>
</feature>
<proteinExistence type="predicted"/>
<dbReference type="InterPro" id="IPR027268">
    <property type="entry name" value="Peptidase_M4/M1_CTD_sf"/>
</dbReference>
<keyword evidence="1" id="KW-0472">Membrane</keyword>